<proteinExistence type="predicted"/>
<keyword evidence="1" id="KW-0472">Membrane</keyword>
<protein>
    <submittedName>
        <fullName evidence="2">Uncharacterized protein</fullName>
    </submittedName>
</protein>
<name>A0A2N2F437_9BACT</name>
<gene>
    <name evidence="2" type="ORF">CVU76_03020</name>
</gene>
<dbReference type="Proteomes" id="UP000233417">
    <property type="component" value="Unassembled WGS sequence"/>
</dbReference>
<feature type="transmembrane region" description="Helical" evidence="1">
    <location>
        <begin position="7"/>
        <end position="30"/>
    </location>
</feature>
<evidence type="ECO:0000256" key="1">
    <source>
        <dbReference type="SAM" id="Phobius"/>
    </source>
</evidence>
<organism evidence="2 3">
    <name type="scientific">Candidatus Dojkabacteria bacterium HGW-Dojkabacteria-1</name>
    <dbReference type="NCBI Taxonomy" id="2013761"/>
    <lineage>
        <taxon>Bacteria</taxon>
        <taxon>Candidatus Dojkabacteria</taxon>
    </lineage>
</organism>
<sequence>MTALKKILITIPIVILVFFIGFLSYTFYLMKTSNGSHLTMFVNLEEDILANNVRNDFPERDGNKIIYSFPIRVENIRETGDSMVMTLFPAFSVSGNTDSFEYSLPKGKYEGRVALNEIESGTSAILKLEYNIPQNIRYFTEYSVCTVKKIYSDMFKLDLSCGRGNCEVNRNVYLWTMEIPSTEVSEKVEYFEGFDKEELINKLTYFFMTDDFGYFNPTSFRFISGQISRSDGTFSFASNFVTNAQESQMNLPVVFTLLSGVSAIYDSQVIDIPEYIGNISNYISGDNYGEAYFQNCKVASYTISNLKECNTNECISVKNHAYEYCKQTLNKGIQKYDSTANTFSGYTKNSILRGYLFGISSEMIEFNKIADLMESNDTRFTDTEILSYYQKGKVILAEKGGILPQCYQMRSAKDIYSEYPNDSLLSDMELLYPEIQKIPSICDTDPSNPYCEVTMAEKLICAESLLGYRTNEAKNLLADIFYRHYFESPGSSKIVTYENWRFSPFSNNNPKSLQKLSEYGYFTIIDTQEEYTTHSANISDSYHFINLLKKFSNE</sequence>
<dbReference type="EMBL" id="PHAO01000001">
    <property type="protein sequence ID" value="PKN02972.1"/>
    <property type="molecule type" value="Genomic_DNA"/>
</dbReference>
<dbReference type="AlphaFoldDB" id="A0A2N2F437"/>
<keyword evidence="1" id="KW-0812">Transmembrane</keyword>
<keyword evidence="1" id="KW-1133">Transmembrane helix</keyword>
<evidence type="ECO:0000313" key="3">
    <source>
        <dbReference type="Proteomes" id="UP000233417"/>
    </source>
</evidence>
<reference evidence="2 3" key="1">
    <citation type="journal article" date="2017" name="ISME J.">
        <title>Potential for microbial H2 and metal transformations associated with novel bacteria and archaea in deep terrestrial subsurface sediments.</title>
        <authorList>
            <person name="Hernsdorf A.W."/>
            <person name="Amano Y."/>
            <person name="Miyakawa K."/>
            <person name="Ise K."/>
            <person name="Suzuki Y."/>
            <person name="Anantharaman K."/>
            <person name="Probst A."/>
            <person name="Burstein D."/>
            <person name="Thomas B.C."/>
            <person name="Banfield J.F."/>
        </authorList>
    </citation>
    <scope>NUCLEOTIDE SEQUENCE [LARGE SCALE GENOMIC DNA]</scope>
    <source>
        <strain evidence="2">HGW-Dojkabacteria-1</strain>
    </source>
</reference>
<evidence type="ECO:0000313" key="2">
    <source>
        <dbReference type="EMBL" id="PKN02972.1"/>
    </source>
</evidence>
<comment type="caution">
    <text evidence="2">The sequence shown here is derived from an EMBL/GenBank/DDBJ whole genome shotgun (WGS) entry which is preliminary data.</text>
</comment>
<accession>A0A2N2F437</accession>